<evidence type="ECO:0000313" key="4">
    <source>
        <dbReference type="Proteomes" id="UP000715965"/>
    </source>
</evidence>
<evidence type="ECO:0000256" key="2">
    <source>
        <dbReference type="SAM" id="SignalP"/>
    </source>
</evidence>
<keyword evidence="4" id="KW-1185">Reference proteome</keyword>
<evidence type="ECO:0008006" key="5">
    <source>
        <dbReference type="Google" id="ProtNLM"/>
    </source>
</evidence>
<keyword evidence="2" id="KW-0732">Signal</keyword>
<sequence>MRSRLVPAALALAASSAFAQAAAPLVQEPPPLDGRHNQKVEVLHTQDDSVAIDEVRYAGQVQSTTVTPLKSALPAYEMQPPAPARASADPREPATTSRRVWNVFGF</sequence>
<proteinExistence type="predicted"/>
<evidence type="ECO:0000313" key="3">
    <source>
        <dbReference type="EMBL" id="MBE7942413.1"/>
    </source>
</evidence>
<comment type="caution">
    <text evidence="3">The sequence shown here is derived from an EMBL/GenBank/DDBJ whole genome shotgun (WGS) entry which is preliminary data.</text>
</comment>
<protein>
    <recommendedName>
        <fullName evidence="5">DUF2782 domain-containing protein</fullName>
    </recommendedName>
</protein>
<name>A0ABR9SJ69_9BURK</name>
<feature type="signal peptide" evidence="2">
    <location>
        <begin position="1"/>
        <end position="19"/>
    </location>
</feature>
<dbReference type="RefSeq" id="WP_193781967.1">
    <property type="nucleotide sequence ID" value="NZ_JADDOJ010000097.1"/>
</dbReference>
<organism evidence="3 4">
    <name type="scientific">Ramlibacter aquaticus</name>
    <dbReference type="NCBI Taxonomy" id="2780094"/>
    <lineage>
        <taxon>Bacteria</taxon>
        <taxon>Pseudomonadati</taxon>
        <taxon>Pseudomonadota</taxon>
        <taxon>Betaproteobacteria</taxon>
        <taxon>Burkholderiales</taxon>
        <taxon>Comamonadaceae</taxon>
        <taxon>Ramlibacter</taxon>
    </lineage>
</organism>
<reference evidence="3 4" key="1">
    <citation type="submission" date="2020-10" db="EMBL/GenBank/DDBJ databases">
        <title>Draft genome of Ramlibacter aquaticus LMG 30558.</title>
        <authorList>
            <person name="Props R."/>
        </authorList>
    </citation>
    <scope>NUCLEOTIDE SEQUENCE [LARGE SCALE GENOMIC DNA]</scope>
    <source>
        <strain evidence="3 4">LMG 30558</strain>
    </source>
</reference>
<dbReference type="Proteomes" id="UP000715965">
    <property type="component" value="Unassembled WGS sequence"/>
</dbReference>
<dbReference type="EMBL" id="JADDOJ010000097">
    <property type="protein sequence ID" value="MBE7942413.1"/>
    <property type="molecule type" value="Genomic_DNA"/>
</dbReference>
<accession>A0ABR9SJ69</accession>
<feature type="chain" id="PRO_5047524894" description="DUF2782 domain-containing protein" evidence="2">
    <location>
        <begin position="20"/>
        <end position="106"/>
    </location>
</feature>
<feature type="region of interest" description="Disordered" evidence="1">
    <location>
        <begin position="79"/>
        <end position="98"/>
    </location>
</feature>
<gene>
    <name evidence="3" type="ORF">IM725_17725</name>
</gene>
<evidence type="ECO:0000256" key="1">
    <source>
        <dbReference type="SAM" id="MobiDB-lite"/>
    </source>
</evidence>